<dbReference type="PANTHER" id="PTHR14859:SF15">
    <property type="entry name" value="ENDONUCLEASE_EXONUCLEASE_PHOSPHATASE DOMAIN-CONTAINING PROTEIN"/>
    <property type="match status" value="1"/>
</dbReference>
<dbReference type="GO" id="GO:0004527">
    <property type="term" value="F:exonuclease activity"/>
    <property type="evidence" value="ECO:0007669"/>
    <property type="project" value="UniProtKB-KW"/>
</dbReference>
<keyword evidence="2" id="KW-0378">Hydrolase</keyword>
<gene>
    <name evidence="2" type="ORF">HELGO_WM15627</name>
</gene>
<evidence type="ECO:0000313" key="2">
    <source>
        <dbReference type="EMBL" id="CAA6807025.1"/>
    </source>
</evidence>
<organism evidence="2">
    <name type="scientific">uncultured Sulfurovum sp</name>
    <dbReference type="NCBI Taxonomy" id="269237"/>
    <lineage>
        <taxon>Bacteria</taxon>
        <taxon>Pseudomonadati</taxon>
        <taxon>Campylobacterota</taxon>
        <taxon>Epsilonproteobacteria</taxon>
        <taxon>Campylobacterales</taxon>
        <taxon>Sulfurovaceae</taxon>
        <taxon>Sulfurovum</taxon>
        <taxon>environmental samples</taxon>
    </lineage>
</organism>
<reference evidence="2" key="1">
    <citation type="submission" date="2020-01" db="EMBL/GenBank/DDBJ databases">
        <authorList>
            <person name="Meier V. D."/>
            <person name="Meier V D."/>
        </authorList>
    </citation>
    <scope>NUCLEOTIDE SEQUENCE</scope>
    <source>
        <strain evidence="2">HLG_WM_MAG_06</strain>
    </source>
</reference>
<dbReference type="Pfam" id="PF03372">
    <property type="entry name" value="Exo_endo_phos"/>
    <property type="match status" value="1"/>
</dbReference>
<dbReference type="InterPro" id="IPR005135">
    <property type="entry name" value="Endo/exonuclease/phosphatase"/>
</dbReference>
<evidence type="ECO:0000259" key="1">
    <source>
        <dbReference type="Pfam" id="PF03372"/>
    </source>
</evidence>
<proteinExistence type="predicted"/>
<accession>A0A6S6SUP4</accession>
<dbReference type="GO" id="GO:0004519">
    <property type="term" value="F:endonuclease activity"/>
    <property type="evidence" value="ECO:0007669"/>
    <property type="project" value="UniProtKB-KW"/>
</dbReference>
<keyword evidence="2" id="KW-0255">Endonuclease</keyword>
<dbReference type="GO" id="GO:0006506">
    <property type="term" value="P:GPI anchor biosynthetic process"/>
    <property type="evidence" value="ECO:0007669"/>
    <property type="project" value="TreeGrafter"/>
</dbReference>
<name>A0A6S6SUP4_9BACT</name>
<dbReference type="InterPro" id="IPR051916">
    <property type="entry name" value="GPI-anchor_lipid_remodeler"/>
</dbReference>
<dbReference type="AlphaFoldDB" id="A0A6S6SUP4"/>
<dbReference type="SUPFAM" id="SSF56219">
    <property type="entry name" value="DNase I-like"/>
    <property type="match status" value="1"/>
</dbReference>
<dbReference type="EMBL" id="CACVAP010000051">
    <property type="protein sequence ID" value="CAA6807025.1"/>
    <property type="molecule type" value="Genomic_DNA"/>
</dbReference>
<dbReference type="PANTHER" id="PTHR14859">
    <property type="entry name" value="CALCOFLUOR WHITE HYPERSENSITIVE PROTEIN PRECURSOR"/>
    <property type="match status" value="1"/>
</dbReference>
<feature type="domain" description="Endonuclease/exonuclease/phosphatase" evidence="1">
    <location>
        <begin position="39"/>
        <end position="289"/>
    </location>
</feature>
<dbReference type="GO" id="GO:0016020">
    <property type="term" value="C:membrane"/>
    <property type="evidence" value="ECO:0007669"/>
    <property type="project" value="GOC"/>
</dbReference>
<dbReference type="Gene3D" id="3.60.10.10">
    <property type="entry name" value="Endonuclease/exonuclease/phosphatase"/>
    <property type="match status" value="1"/>
</dbReference>
<keyword evidence="2" id="KW-0269">Exonuclease</keyword>
<dbReference type="InterPro" id="IPR036691">
    <property type="entry name" value="Endo/exonu/phosph_ase_sf"/>
</dbReference>
<protein>
    <submittedName>
        <fullName evidence="2">Endonuclease/exonuclease/phosphatase family protein</fullName>
    </submittedName>
</protein>
<keyword evidence="2" id="KW-0540">Nuclease</keyword>
<sequence length="330" mass="38651">MKIRLGTFNLFQFVEPPYAWYTKKEKFTQEQWFEKTTWIKNQILKMDCDIIGFQEVFSRDALEILVKELGFNYFETIDTAKLSKKTYTSTTVAIASKYPITKMQRVRVHIPSFEKHDFKGHYSLARVPVKASITLPNEQKLLVYVSHLKSNRLNEYEYLFNESHGLDHKQEVVKKALEGTSATSLQQRLCEASSLFYNMKKIKNKPIVLLCDLNDKEFSLTIDALSNPKYHQGKSEEEPLLYDASYQYKEEIHNPHPEQKEAKRKATSYFLARGHVLDYIFISNEFNKDNEDRIAQVTKYTVFDEHLQKDKDGSLLKSDHAQVVCELTFI</sequence>